<dbReference type="InterPro" id="IPR004152">
    <property type="entry name" value="GAT_dom"/>
</dbReference>
<proteinExistence type="inferred from homology"/>
<feature type="compositionally biased region" description="Low complexity" evidence="6">
    <location>
        <begin position="510"/>
        <end position="519"/>
    </location>
</feature>
<dbReference type="EMBL" id="HBFB01021829">
    <property type="protein sequence ID" value="CAD8685273.1"/>
    <property type="molecule type" value="Transcribed_RNA"/>
</dbReference>
<comment type="subcellular location">
    <subcellularLocation>
        <location evidence="1">Membrane</location>
        <topology evidence="1">Peripheral membrane protein</topology>
    </subcellularLocation>
</comment>
<keyword evidence="5" id="KW-0472">Membrane</keyword>
<feature type="region of interest" description="Disordered" evidence="6">
    <location>
        <begin position="175"/>
        <end position="210"/>
    </location>
</feature>
<dbReference type="GO" id="GO:0043328">
    <property type="term" value="P:protein transport to vacuole involved in ubiquitin-dependent protein catabolic process via the multivesicular body sorting pathway"/>
    <property type="evidence" value="ECO:0007669"/>
    <property type="project" value="InterPro"/>
</dbReference>
<dbReference type="InterPro" id="IPR002014">
    <property type="entry name" value="VHS_dom"/>
</dbReference>
<feature type="domain" description="VHS" evidence="7">
    <location>
        <begin position="32"/>
        <end position="163"/>
    </location>
</feature>
<evidence type="ECO:0000256" key="4">
    <source>
        <dbReference type="ARBA" id="ARBA00022927"/>
    </source>
</evidence>
<dbReference type="GO" id="GO:0035091">
    <property type="term" value="F:phosphatidylinositol binding"/>
    <property type="evidence" value="ECO:0007669"/>
    <property type="project" value="InterPro"/>
</dbReference>
<gene>
    <name evidence="9" type="ORF">CLEI1391_LOCUS12240</name>
</gene>
<evidence type="ECO:0000313" key="9">
    <source>
        <dbReference type="EMBL" id="CAD8685273.1"/>
    </source>
</evidence>
<dbReference type="Pfam" id="PF00790">
    <property type="entry name" value="VHS"/>
    <property type="match status" value="1"/>
</dbReference>
<dbReference type="AlphaFoldDB" id="A0A7S0RR98"/>
<keyword evidence="4" id="KW-0653">Protein transport</keyword>
<dbReference type="PROSITE" id="PS50179">
    <property type="entry name" value="VHS"/>
    <property type="match status" value="1"/>
</dbReference>
<dbReference type="Pfam" id="PF03127">
    <property type="entry name" value="GAT"/>
    <property type="match status" value="1"/>
</dbReference>
<feature type="compositionally biased region" description="Low complexity" evidence="6">
    <location>
        <begin position="582"/>
        <end position="604"/>
    </location>
</feature>
<evidence type="ECO:0000256" key="6">
    <source>
        <dbReference type="SAM" id="MobiDB-lite"/>
    </source>
</evidence>
<evidence type="ECO:0000256" key="2">
    <source>
        <dbReference type="ARBA" id="ARBA00007708"/>
    </source>
</evidence>
<dbReference type="PROSITE" id="PS50909">
    <property type="entry name" value="GAT"/>
    <property type="match status" value="1"/>
</dbReference>
<dbReference type="Gene3D" id="1.20.58.160">
    <property type="match status" value="1"/>
</dbReference>
<protein>
    <recommendedName>
        <fullName evidence="10">VHS domain-containing protein</fullName>
    </recommendedName>
</protein>
<evidence type="ECO:0000256" key="5">
    <source>
        <dbReference type="ARBA" id="ARBA00023136"/>
    </source>
</evidence>
<dbReference type="CDD" id="cd03561">
    <property type="entry name" value="VHS"/>
    <property type="match status" value="1"/>
</dbReference>
<evidence type="ECO:0008006" key="10">
    <source>
        <dbReference type="Google" id="ProtNLM"/>
    </source>
</evidence>
<dbReference type="InterPro" id="IPR008942">
    <property type="entry name" value="ENTH_VHS"/>
</dbReference>
<dbReference type="InterPro" id="IPR044836">
    <property type="entry name" value="TOL_plant"/>
</dbReference>
<dbReference type="GO" id="GO:0016020">
    <property type="term" value="C:membrane"/>
    <property type="evidence" value="ECO:0007669"/>
    <property type="project" value="UniProtKB-SubCell"/>
</dbReference>
<dbReference type="Gene3D" id="1.25.40.90">
    <property type="match status" value="1"/>
</dbReference>
<feature type="region of interest" description="Disordered" evidence="6">
    <location>
        <begin position="574"/>
        <end position="604"/>
    </location>
</feature>
<dbReference type="SUPFAM" id="SSF48464">
    <property type="entry name" value="ENTH/VHS domain"/>
    <property type="match status" value="1"/>
</dbReference>
<keyword evidence="3" id="KW-0813">Transport</keyword>
<dbReference type="GO" id="GO:0005737">
    <property type="term" value="C:cytoplasm"/>
    <property type="evidence" value="ECO:0007669"/>
    <property type="project" value="UniProtKB-ARBA"/>
</dbReference>
<dbReference type="SUPFAM" id="SSF89009">
    <property type="entry name" value="GAT-like domain"/>
    <property type="match status" value="1"/>
</dbReference>
<dbReference type="PANTHER" id="PTHR45898:SF4">
    <property type="entry name" value="TARGET OF MYB PROTEIN 1"/>
    <property type="match status" value="1"/>
</dbReference>
<feature type="region of interest" description="Disordered" evidence="6">
    <location>
        <begin position="495"/>
        <end position="561"/>
    </location>
</feature>
<dbReference type="PANTHER" id="PTHR45898">
    <property type="entry name" value="TOM1-LIKE PROTEIN"/>
    <property type="match status" value="1"/>
</dbReference>
<comment type="similarity">
    <text evidence="2">Belongs to the TOM1 family.</text>
</comment>
<accession>A0A7S0RR98</accession>
<evidence type="ECO:0000256" key="3">
    <source>
        <dbReference type="ARBA" id="ARBA00022448"/>
    </source>
</evidence>
<dbReference type="SMART" id="SM00288">
    <property type="entry name" value="VHS"/>
    <property type="match status" value="1"/>
</dbReference>
<name>A0A7S0RR98_9CHLO</name>
<dbReference type="InterPro" id="IPR038425">
    <property type="entry name" value="GAT_sf"/>
</dbReference>
<sequence length="604" mass="61369">MANLFSRVKETVKNLAPQDELDKAISSLVERGTNENLLGPCWDTQFQLVDLVNRSEPEVVSEKVVRIINKAYGSKNTKVQLLALQMLDCCMRNCHPMLHIQFALSVMWSDLLRQVQDTSVSRIDLEVRDKILGMIEDYGKWLQQPPVFREAYESLLEQGTDFPVRSAEEMAPIEAYHPPNPVMGGGPADSTPPLPPSSTPGGAPGQHGSGAANRVAEFFQGLNLGGTTTVGVAAGAGAAARGGRGGAPRQQRQPAVDPFAGMSEEDKAAVQAAMAEMEFEDESAREAAAVAAAADAAERQAAHVAGHPGVPAEAAAPGVAVGVPAIPPLHVSQQQAVPPPAPAALGPPLPEDPAEALQVITNSVALFSEMVAGVPEGEPQGVRDPVIAELADTCGRYRGKLQELAGSVSDEAVLVGVLGQNDALAAAFGRYDELLARALSTPLAPNTHVPVVDTAMRAAAVASAIGVGGAGGAASAGGAPLIGSAGPAFTLLEEGEEEEDDGALATKRQPAPAAAAPVAPAAPAPAPAAPAAGADLGDLLGFGETSHEPAPAAAAAAAAPVPAAAAPAVDDLLGGLTVHSEQPAQPDAAPTDAPTDAADSNPLL</sequence>
<evidence type="ECO:0000259" key="8">
    <source>
        <dbReference type="PROSITE" id="PS50909"/>
    </source>
</evidence>
<feature type="domain" description="GAT" evidence="8">
    <location>
        <begin position="348"/>
        <end position="436"/>
    </location>
</feature>
<feature type="compositionally biased region" description="Low complexity" evidence="6">
    <location>
        <begin position="549"/>
        <end position="561"/>
    </location>
</feature>
<organism evidence="9">
    <name type="scientific">Chlamydomonas leiostraca</name>
    <dbReference type="NCBI Taxonomy" id="1034604"/>
    <lineage>
        <taxon>Eukaryota</taxon>
        <taxon>Viridiplantae</taxon>
        <taxon>Chlorophyta</taxon>
        <taxon>core chlorophytes</taxon>
        <taxon>Chlorophyceae</taxon>
        <taxon>CS clade</taxon>
        <taxon>Chlamydomonadales</taxon>
        <taxon>Chlamydomonadaceae</taxon>
        <taxon>Chlamydomonas</taxon>
    </lineage>
</organism>
<evidence type="ECO:0000259" key="7">
    <source>
        <dbReference type="PROSITE" id="PS50179"/>
    </source>
</evidence>
<evidence type="ECO:0000256" key="1">
    <source>
        <dbReference type="ARBA" id="ARBA00004170"/>
    </source>
</evidence>
<dbReference type="GO" id="GO:0043130">
    <property type="term" value="F:ubiquitin binding"/>
    <property type="evidence" value="ECO:0007669"/>
    <property type="project" value="InterPro"/>
</dbReference>
<reference evidence="9" key="1">
    <citation type="submission" date="2021-01" db="EMBL/GenBank/DDBJ databases">
        <authorList>
            <person name="Corre E."/>
            <person name="Pelletier E."/>
            <person name="Niang G."/>
            <person name="Scheremetjew M."/>
            <person name="Finn R."/>
            <person name="Kale V."/>
            <person name="Holt S."/>
            <person name="Cochrane G."/>
            <person name="Meng A."/>
            <person name="Brown T."/>
            <person name="Cohen L."/>
        </authorList>
    </citation>
    <scope>NUCLEOTIDE SEQUENCE</scope>
    <source>
        <strain evidence="9">SAG 11-49</strain>
    </source>
</reference>